<protein>
    <submittedName>
        <fullName evidence="1">Uncharacterized protein</fullName>
    </submittedName>
</protein>
<proteinExistence type="predicted"/>
<reference evidence="1" key="1">
    <citation type="submission" date="2019-08" db="EMBL/GenBank/DDBJ databases">
        <authorList>
            <person name="Kucharzyk K."/>
            <person name="Murdoch R.W."/>
            <person name="Higgins S."/>
            <person name="Loffler F."/>
        </authorList>
    </citation>
    <scope>NUCLEOTIDE SEQUENCE</scope>
</reference>
<comment type="caution">
    <text evidence="1">The sequence shown here is derived from an EMBL/GenBank/DDBJ whole genome shotgun (WGS) entry which is preliminary data.</text>
</comment>
<accession>A0A645FBL1</accession>
<dbReference type="AlphaFoldDB" id="A0A645FBL1"/>
<dbReference type="EMBL" id="VSSQ01057516">
    <property type="protein sequence ID" value="MPN11310.1"/>
    <property type="molecule type" value="Genomic_DNA"/>
</dbReference>
<gene>
    <name evidence="1" type="ORF">SDC9_158611</name>
</gene>
<sequence length="57" mass="5782">MLADDTPTSSVIPADMVTVSPIVAVVCDTLTELASITGFVTSVAVVPVTVKFAADKS</sequence>
<organism evidence="1">
    <name type="scientific">bioreactor metagenome</name>
    <dbReference type="NCBI Taxonomy" id="1076179"/>
    <lineage>
        <taxon>unclassified sequences</taxon>
        <taxon>metagenomes</taxon>
        <taxon>ecological metagenomes</taxon>
    </lineage>
</organism>
<evidence type="ECO:0000313" key="1">
    <source>
        <dbReference type="EMBL" id="MPN11310.1"/>
    </source>
</evidence>
<name>A0A645FBL1_9ZZZZ</name>